<protein>
    <submittedName>
        <fullName evidence="2">Uncharacterized protein</fullName>
    </submittedName>
</protein>
<evidence type="ECO:0000256" key="1">
    <source>
        <dbReference type="SAM" id="MobiDB-lite"/>
    </source>
</evidence>
<name>A0A6J4L2B2_9ACTN</name>
<dbReference type="AlphaFoldDB" id="A0A6J4L2B2"/>
<feature type="non-terminal residue" evidence="2">
    <location>
        <position position="23"/>
    </location>
</feature>
<gene>
    <name evidence="2" type="ORF">AVDCRST_MAG48-2640</name>
</gene>
<sequence length="23" mass="2380">AVTRSRSASTAWSSCPGRGEPTD</sequence>
<proteinExistence type="predicted"/>
<evidence type="ECO:0000313" key="2">
    <source>
        <dbReference type="EMBL" id="CAA9320924.1"/>
    </source>
</evidence>
<feature type="compositionally biased region" description="Low complexity" evidence="1">
    <location>
        <begin position="1"/>
        <end position="14"/>
    </location>
</feature>
<dbReference type="EMBL" id="CADCTS010000377">
    <property type="protein sequence ID" value="CAA9320924.1"/>
    <property type="molecule type" value="Genomic_DNA"/>
</dbReference>
<accession>A0A6J4L2B2</accession>
<feature type="non-terminal residue" evidence="2">
    <location>
        <position position="1"/>
    </location>
</feature>
<organism evidence="2">
    <name type="scientific">uncultured Friedmanniella sp</name>
    <dbReference type="NCBI Taxonomy" id="335381"/>
    <lineage>
        <taxon>Bacteria</taxon>
        <taxon>Bacillati</taxon>
        <taxon>Actinomycetota</taxon>
        <taxon>Actinomycetes</taxon>
        <taxon>Propionibacteriales</taxon>
        <taxon>Nocardioidaceae</taxon>
        <taxon>Friedmanniella</taxon>
        <taxon>environmental samples</taxon>
    </lineage>
</organism>
<feature type="region of interest" description="Disordered" evidence="1">
    <location>
        <begin position="1"/>
        <end position="23"/>
    </location>
</feature>
<reference evidence="2" key="1">
    <citation type="submission" date="2020-02" db="EMBL/GenBank/DDBJ databases">
        <authorList>
            <person name="Meier V. D."/>
        </authorList>
    </citation>
    <scope>NUCLEOTIDE SEQUENCE</scope>
    <source>
        <strain evidence="2">AVDCRST_MAG48</strain>
    </source>
</reference>